<name>A0A381C838_9ENTR</name>
<sequence>MKESIHVINGKSYIFTTENNKTHLTFKGVPRQASENHIENCTIPHCKVITRTTGEVLFALALKKGTDERFEILTAQQLYDIYAWQWFEPLADNYHELIYLSDAPETYPAYKHFSWQDIVAFAEVDRPAYQYRPKSDGDWKASQQGGANYLMVIIDNYPYWTDAIGQIPFAVDTYRLYHNIPDTVSTGITWGSGKYYDPDDVSNSYDNYFVLRAALYASQRFLYERIDYVPVITPESGKSIPVYEYKETTREVTASELKKPITEMEAQCYAAWRK</sequence>
<dbReference type="EMBL" id="UIGI01000001">
    <property type="protein sequence ID" value="SUW63987.1"/>
    <property type="molecule type" value="Genomic_DNA"/>
</dbReference>
<dbReference type="RefSeq" id="WP_115628666.1">
    <property type="nucleotide sequence ID" value="NZ_UIGI01000001.1"/>
</dbReference>
<dbReference type="AlphaFoldDB" id="A0A381C838"/>
<proteinExistence type="predicted"/>
<gene>
    <name evidence="1" type="ORF">NCTC12119_02486</name>
</gene>
<dbReference type="Proteomes" id="UP000255528">
    <property type="component" value="Unassembled WGS sequence"/>
</dbReference>
<evidence type="ECO:0000313" key="1">
    <source>
        <dbReference type="EMBL" id="SUW63987.1"/>
    </source>
</evidence>
<organism evidence="1 2">
    <name type="scientific">Buttiauxella agrestis</name>
    <dbReference type="NCBI Taxonomy" id="82977"/>
    <lineage>
        <taxon>Bacteria</taxon>
        <taxon>Pseudomonadati</taxon>
        <taxon>Pseudomonadota</taxon>
        <taxon>Gammaproteobacteria</taxon>
        <taxon>Enterobacterales</taxon>
        <taxon>Enterobacteriaceae</taxon>
        <taxon>Buttiauxella</taxon>
    </lineage>
</organism>
<reference evidence="1 2" key="1">
    <citation type="submission" date="2018-06" db="EMBL/GenBank/DDBJ databases">
        <authorList>
            <consortium name="Pathogen Informatics"/>
            <person name="Doyle S."/>
        </authorList>
    </citation>
    <scope>NUCLEOTIDE SEQUENCE [LARGE SCALE GENOMIC DNA]</scope>
    <source>
        <strain evidence="1 2">NCTC12119</strain>
    </source>
</reference>
<evidence type="ECO:0000313" key="2">
    <source>
        <dbReference type="Proteomes" id="UP000255528"/>
    </source>
</evidence>
<accession>A0A381C838</accession>
<protein>
    <submittedName>
        <fullName evidence="1">Uncharacterized protein</fullName>
    </submittedName>
</protein>